<dbReference type="OrthoDB" id="361362at2759"/>
<dbReference type="Proteomes" id="UP000054166">
    <property type="component" value="Unassembled WGS sequence"/>
</dbReference>
<comment type="subcellular location">
    <subcellularLocation>
        <location evidence="2 5">Nucleus</location>
    </subcellularLocation>
</comment>
<evidence type="ECO:0000256" key="4">
    <source>
        <dbReference type="ARBA" id="ARBA00023242"/>
    </source>
</evidence>
<reference evidence="8 9" key="1">
    <citation type="submission" date="2014-04" db="EMBL/GenBank/DDBJ databases">
        <authorList>
            <consortium name="DOE Joint Genome Institute"/>
            <person name="Kuo A."/>
            <person name="Tarkka M."/>
            <person name="Buscot F."/>
            <person name="Kohler A."/>
            <person name="Nagy L.G."/>
            <person name="Floudas D."/>
            <person name="Copeland A."/>
            <person name="Barry K.W."/>
            <person name="Cichocki N."/>
            <person name="Veneault-Fourrey C."/>
            <person name="LaButti K."/>
            <person name="Lindquist E.A."/>
            <person name="Lipzen A."/>
            <person name="Lundell T."/>
            <person name="Morin E."/>
            <person name="Murat C."/>
            <person name="Sun H."/>
            <person name="Tunlid A."/>
            <person name="Henrissat B."/>
            <person name="Grigoriev I.V."/>
            <person name="Hibbett D.S."/>
            <person name="Martin F."/>
            <person name="Nordberg H.P."/>
            <person name="Cantor M.N."/>
            <person name="Hua S.X."/>
        </authorList>
    </citation>
    <scope>NUCLEOTIDE SEQUENCE [LARGE SCALE GENOMIC DNA]</scope>
    <source>
        <strain evidence="8 9">F 1598</strain>
    </source>
</reference>
<dbReference type="PANTHER" id="PTHR16056">
    <property type="entry name" value="REGULATOR OF MICROTUBULE DYNAMICS PROTEIN"/>
    <property type="match status" value="1"/>
</dbReference>
<dbReference type="InterPro" id="IPR024679">
    <property type="entry name" value="Ipi1_N"/>
</dbReference>
<feature type="domain" description="Pre-rRNA-processing protein Ipi1 N-terminal" evidence="7">
    <location>
        <begin position="141"/>
        <end position="243"/>
    </location>
</feature>
<name>A0A0C3C6G6_PILCF</name>
<protein>
    <recommendedName>
        <fullName evidence="5">Pre-rRNA-processing protein</fullName>
    </recommendedName>
</protein>
<proteinExistence type="inferred from homology"/>
<dbReference type="InterPro" id="IPR016024">
    <property type="entry name" value="ARM-type_fold"/>
</dbReference>
<comment type="function">
    <text evidence="1 5">Component of the RIX1 complex required for processing of ITS2 sequences from 35S pre-rRNA.</text>
</comment>
<gene>
    <name evidence="8" type="ORF">PILCRDRAFT_5578</name>
</gene>
<sequence>MPKSAKKRRDKAADFSKAKLKLGKGKQLANNAIDTSFKARSIALPTQSIAIQKEDSAPTTKRRLTFEDLIAYLKHYSPGTRRDALLGLRELLEANPQLIDTSLTTLINACVRIIADEDASVRKSLLSFMSWLLPRVSTEILIPHSSLLILFTTSAQTHIFPEIRIDAIRFLDIFLEVIPETLVSRWTEGNGHGNRILVGYLSILNAGTNFSESDGPIQATSTASVVLTHASKLIVLSSLSVFLRNALALPDRAFTNSTHNYSETSLPTWYLTSAFASQEAYEAFDKLLQPLLPYTSPLSSSRHWHPEIDAETGDEDFAQRFGFAITALGDQWGPQDLSEVVNQSSTVTDGDASRSTDSTFIVHLARALQSTLISTFLDCAPVVFSPTSNPPGSELQLIMAMAEITRSLYGAVFRDSISGQHSLAREDLRMLLGYMTTYFPFRPNTITNRDIKVYPIILRCGSIDKRFFFKVEQSFQDLNLIYCELTSLLALASYTRTTNNSRTNPGKSRQAHTTRDSEGILQTERVSEYVIQLLRGEALSGSQVGRLLAPAGYAALLPTIWSLLNQPLADEHPTSSDVLQAMLEHATKTSSNSVVKKLGIEFVARLALLETELQYQGSFRMTRTVDDAKKFEDWVVHLPKALWELGSSNLSTTEIILRFLLRLFQRKSCLVHQETLMSIRSRLVPYFAINHPSRGQISGPYTKLPAFSPLRRLALDLVTTVLRIPRAEKQDDGLRLAVAIATTDTEAADYWIHLNSVFS</sequence>
<dbReference type="Gene3D" id="1.25.10.10">
    <property type="entry name" value="Leucine-rich Repeat Variant"/>
    <property type="match status" value="1"/>
</dbReference>
<dbReference type="GO" id="GO:0120330">
    <property type="term" value="C:rixosome complex"/>
    <property type="evidence" value="ECO:0007669"/>
    <property type="project" value="UniProtKB-UniRule"/>
</dbReference>
<evidence type="ECO:0000259" key="7">
    <source>
        <dbReference type="Pfam" id="PF12333"/>
    </source>
</evidence>
<dbReference type="EMBL" id="KN832985">
    <property type="protein sequence ID" value="KIM85237.1"/>
    <property type="molecule type" value="Genomic_DNA"/>
</dbReference>
<organism evidence="8 9">
    <name type="scientific">Piloderma croceum (strain F 1598)</name>
    <dbReference type="NCBI Taxonomy" id="765440"/>
    <lineage>
        <taxon>Eukaryota</taxon>
        <taxon>Fungi</taxon>
        <taxon>Dikarya</taxon>
        <taxon>Basidiomycota</taxon>
        <taxon>Agaricomycotina</taxon>
        <taxon>Agaricomycetes</taxon>
        <taxon>Agaricomycetidae</taxon>
        <taxon>Atheliales</taxon>
        <taxon>Atheliaceae</taxon>
        <taxon>Piloderma</taxon>
    </lineage>
</organism>
<evidence type="ECO:0000313" key="9">
    <source>
        <dbReference type="Proteomes" id="UP000054166"/>
    </source>
</evidence>
<evidence type="ECO:0000256" key="1">
    <source>
        <dbReference type="ARBA" id="ARBA00002355"/>
    </source>
</evidence>
<dbReference type="STRING" id="765440.A0A0C3C6G6"/>
<keyword evidence="4 5" id="KW-0539">Nucleus</keyword>
<comment type="similarity">
    <text evidence="3 5">Belongs to the IPI1/TEX10 family.</text>
</comment>
<evidence type="ECO:0000256" key="2">
    <source>
        <dbReference type="ARBA" id="ARBA00004123"/>
    </source>
</evidence>
<dbReference type="Pfam" id="PF12333">
    <property type="entry name" value="Ipi1_N"/>
    <property type="match status" value="1"/>
</dbReference>
<evidence type="ECO:0000256" key="5">
    <source>
        <dbReference type="RuleBase" id="RU368021"/>
    </source>
</evidence>
<dbReference type="GO" id="GO:0005634">
    <property type="term" value="C:nucleus"/>
    <property type="evidence" value="ECO:0007669"/>
    <property type="project" value="UniProtKB-SubCell"/>
</dbReference>
<keyword evidence="5" id="KW-0690">Ribosome biogenesis</keyword>
<evidence type="ECO:0000313" key="8">
    <source>
        <dbReference type="EMBL" id="KIM85237.1"/>
    </source>
</evidence>
<dbReference type="PANTHER" id="PTHR16056:SF2">
    <property type="entry name" value="TESTIS-EXPRESSED PROTEIN 10"/>
    <property type="match status" value="1"/>
</dbReference>
<dbReference type="InParanoid" id="A0A0C3C6G6"/>
<accession>A0A0C3C6G6</accession>
<comment type="subunit">
    <text evidence="5">Component of the RIX1 complex.</text>
</comment>
<keyword evidence="9" id="KW-1185">Reference proteome</keyword>
<keyword evidence="5" id="KW-0698">rRNA processing</keyword>
<evidence type="ECO:0000256" key="3">
    <source>
        <dbReference type="ARBA" id="ARBA00006427"/>
    </source>
</evidence>
<dbReference type="InterPro" id="IPR011989">
    <property type="entry name" value="ARM-like"/>
</dbReference>
<feature type="region of interest" description="Disordered" evidence="6">
    <location>
        <begin position="497"/>
        <end position="518"/>
    </location>
</feature>
<reference evidence="9" key="2">
    <citation type="submission" date="2015-01" db="EMBL/GenBank/DDBJ databases">
        <title>Evolutionary Origins and Diversification of the Mycorrhizal Mutualists.</title>
        <authorList>
            <consortium name="DOE Joint Genome Institute"/>
            <consortium name="Mycorrhizal Genomics Consortium"/>
            <person name="Kohler A."/>
            <person name="Kuo A."/>
            <person name="Nagy L.G."/>
            <person name="Floudas D."/>
            <person name="Copeland A."/>
            <person name="Barry K.W."/>
            <person name="Cichocki N."/>
            <person name="Veneault-Fourrey C."/>
            <person name="LaButti K."/>
            <person name="Lindquist E.A."/>
            <person name="Lipzen A."/>
            <person name="Lundell T."/>
            <person name="Morin E."/>
            <person name="Murat C."/>
            <person name="Riley R."/>
            <person name="Ohm R."/>
            <person name="Sun H."/>
            <person name="Tunlid A."/>
            <person name="Henrissat B."/>
            <person name="Grigoriev I.V."/>
            <person name="Hibbett D.S."/>
            <person name="Martin F."/>
        </authorList>
    </citation>
    <scope>NUCLEOTIDE SEQUENCE [LARGE SCALE GENOMIC DNA]</scope>
    <source>
        <strain evidence="9">F 1598</strain>
    </source>
</reference>
<dbReference type="HOGENOM" id="CLU_013988_0_0_1"/>
<dbReference type="GO" id="GO:0006364">
    <property type="term" value="P:rRNA processing"/>
    <property type="evidence" value="ECO:0007669"/>
    <property type="project" value="UniProtKB-UniRule"/>
</dbReference>
<dbReference type="SUPFAM" id="SSF48371">
    <property type="entry name" value="ARM repeat"/>
    <property type="match status" value="1"/>
</dbReference>
<evidence type="ECO:0000256" key="6">
    <source>
        <dbReference type="SAM" id="MobiDB-lite"/>
    </source>
</evidence>
<dbReference type="AlphaFoldDB" id="A0A0C3C6G6"/>